<proteinExistence type="inferred from homology"/>
<reference evidence="3 4" key="1">
    <citation type="submission" date="2020-08" db="EMBL/GenBank/DDBJ databases">
        <title>Genomic Encyclopedia of Type Strains, Phase III (KMG-III): the genomes of soil and plant-associated and newly described type strains.</title>
        <authorList>
            <person name="Whitman W."/>
        </authorList>
    </citation>
    <scope>NUCLEOTIDE SEQUENCE [LARGE SCALE GENOMIC DNA]</scope>
    <source>
        <strain evidence="3 4">CECT 7744</strain>
    </source>
</reference>
<evidence type="ECO:0000256" key="2">
    <source>
        <dbReference type="ARBA" id="ARBA00023002"/>
    </source>
</evidence>
<comment type="similarity">
    <text evidence="1">Belongs to the short-chain dehydrogenases/reductases (SDR) family.</text>
</comment>
<evidence type="ECO:0000256" key="1">
    <source>
        <dbReference type="ARBA" id="ARBA00006484"/>
    </source>
</evidence>
<dbReference type="RefSeq" id="WP_183383779.1">
    <property type="nucleotide sequence ID" value="NZ_JACHXR010000005.1"/>
</dbReference>
<evidence type="ECO:0000313" key="3">
    <source>
        <dbReference type="EMBL" id="MBB3231293.1"/>
    </source>
</evidence>
<keyword evidence="2" id="KW-0560">Oxidoreductase</keyword>
<dbReference type="AlphaFoldDB" id="A0A7W5ETS3"/>
<dbReference type="InterPro" id="IPR036291">
    <property type="entry name" value="NAD(P)-bd_dom_sf"/>
</dbReference>
<gene>
    <name evidence="3" type="ORF">FHR97_002148</name>
</gene>
<organism evidence="3 4">
    <name type="scientific">Halomonas stenophila</name>
    <dbReference type="NCBI Taxonomy" id="795312"/>
    <lineage>
        <taxon>Bacteria</taxon>
        <taxon>Pseudomonadati</taxon>
        <taxon>Pseudomonadota</taxon>
        <taxon>Gammaproteobacteria</taxon>
        <taxon>Oceanospirillales</taxon>
        <taxon>Halomonadaceae</taxon>
        <taxon>Halomonas</taxon>
    </lineage>
</organism>
<dbReference type="EMBL" id="JACHXR010000005">
    <property type="protein sequence ID" value="MBB3231293.1"/>
    <property type="molecule type" value="Genomic_DNA"/>
</dbReference>
<dbReference type="CDD" id="cd05233">
    <property type="entry name" value="SDR_c"/>
    <property type="match status" value="1"/>
</dbReference>
<dbReference type="PANTHER" id="PTHR43669">
    <property type="entry name" value="5-KETO-D-GLUCONATE 5-REDUCTASE"/>
    <property type="match status" value="1"/>
</dbReference>
<accession>A0A7W5ETS3</accession>
<dbReference type="SUPFAM" id="SSF51735">
    <property type="entry name" value="NAD(P)-binding Rossmann-fold domains"/>
    <property type="match status" value="1"/>
</dbReference>
<dbReference type="Pfam" id="PF13561">
    <property type="entry name" value="adh_short_C2"/>
    <property type="match status" value="1"/>
</dbReference>
<name>A0A7W5ETS3_9GAMM</name>
<dbReference type="PANTHER" id="PTHR43669:SF3">
    <property type="entry name" value="ALCOHOL DEHYDROGENASE, PUTATIVE (AFU_ORTHOLOGUE AFUA_3G03445)-RELATED"/>
    <property type="match status" value="1"/>
</dbReference>
<dbReference type="GO" id="GO:0016491">
    <property type="term" value="F:oxidoreductase activity"/>
    <property type="evidence" value="ECO:0007669"/>
    <property type="project" value="UniProtKB-KW"/>
</dbReference>
<sequence>MLLSNKNAVIYGAGGAIGRAVALAFAREGAGVFLAGRTLSRLDAVAKEISMAGGVAETAVVDALDEQAIEAHAAEIIRKAGPIDISFNAIGMDDVQGTLLVEMSLEDFARPINRATRSQFLTATTAARHMVRQGAGVILMLTATPARLAIPHCGGFGVACAALEGLCRQLAAEVGPEGVRVVCLRSAGSPESISETMDTHAAAGKVTRDDFIASLEEMTLLKRLPALAEVGDMAALMASDHASSMTGTVANMTCGAIVD</sequence>
<dbReference type="Proteomes" id="UP000518892">
    <property type="component" value="Unassembled WGS sequence"/>
</dbReference>
<dbReference type="PRINTS" id="PR00081">
    <property type="entry name" value="GDHRDH"/>
</dbReference>
<protein>
    <submittedName>
        <fullName evidence="3">NAD(P)-dependent dehydrogenase (Short-subunit alcohol dehydrogenase family)</fullName>
    </submittedName>
</protein>
<keyword evidence="4" id="KW-1185">Reference proteome</keyword>
<dbReference type="Gene3D" id="3.40.50.720">
    <property type="entry name" value="NAD(P)-binding Rossmann-like Domain"/>
    <property type="match status" value="1"/>
</dbReference>
<comment type="caution">
    <text evidence="3">The sequence shown here is derived from an EMBL/GenBank/DDBJ whole genome shotgun (WGS) entry which is preliminary data.</text>
</comment>
<dbReference type="InterPro" id="IPR002347">
    <property type="entry name" value="SDR_fam"/>
</dbReference>
<evidence type="ECO:0000313" key="4">
    <source>
        <dbReference type="Proteomes" id="UP000518892"/>
    </source>
</evidence>